<dbReference type="InterPro" id="IPR006162">
    <property type="entry name" value="Ppantetheine_attach_site"/>
</dbReference>
<dbReference type="InterPro" id="IPR045851">
    <property type="entry name" value="AMP-bd_C_sf"/>
</dbReference>
<dbReference type="PANTHER" id="PTHR45527:SF1">
    <property type="entry name" value="FATTY ACID SYNTHASE"/>
    <property type="match status" value="1"/>
</dbReference>
<dbReference type="InterPro" id="IPR020845">
    <property type="entry name" value="AMP-binding_CS"/>
</dbReference>
<dbReference type="RefSeq" id="WP_330160205.1">
    <property type="nucleotide sequence ID" value="NZ_BAAAJA010000011.1"/>
</dbReference>
<accession>A0ABU7KVB0</accession>
<dbReference type="SUPFAM" id="SSF47336">
    <property type="entry name" value="ACP-like"/>
    <property type="match status" value="2"/>
</dbReference>
<dbReference type="InterPro" id="IPR001242">
    <property type="entry name" value="Condensation_dom"/>
</dbReference>
<reference evidence="6 7" key="1">
    <citation type="submission" date="2023-07" db="EMBL/GenBank/DDBJ databases">
        <authorList>
            <person name="Girao M."/>
            <person name="Carvalho M.F."/>
        </authorList>
    </citation>
    <scope>NUCLEOTIDE SEQUENCE [LARGE SCALE GENOMIC DNA]</scope>
    <source>
        <strain evidence="6 7">66/93</strain>
    </source>
</reference>
<dbReference type="Gene3D" id="3.30.300.30">
    <property type="match status" value="2"/>
</dbReference>
<dbReference type="InterPro" id="IPR010071">
    <property type="entry name" value="AA_adenyl_dom"/>
</dbReference>
<dbReference type="EMBL" id="JAUUCC010000065">
    <property type="protein sequence ID" value="MEE2053241.1"/>
    <property type="molecule type" value="Genomic_DNA"/>
</dbReference>
<dbReference type="PROSITE" id="PS00455">
    <property type="entry name" value="AMP_BINDING"/>
    <property type="match status" value="1"/>
</dbReference>
<dbReference type="NCBIfam" id="TIGR01733">
    <property type="entry name" value="AA-adenyl-dom"/>
    <property type="match status" value="2"/>
</dbReference>
<dbReference type="InterPro" id="IPR009081">
    <property type="entry name" value="PP-bd_ACP"/>
</dbReference>
<dbReference type="InterPro" id="IPR023213">
    <property type="entry name" value="CAT-like_dom_sf"/>
</dbReference>
<dbReference type="CDD" id="cd19531">
    <property type="entry name" value="LCL_NRPS-like"/>
    <property type="match status" value="2"/>
</dbReference>
<evidence type="ECO:0000313" key="7">
    <source>
        <dbReference type="Proteomes" id="UP001348641"/>
    </source>
</evidence>
<dbReference type="SMART" id="SM00823">
    <property type="entry name" value="PKS_PP"/>
    <property type="match status" value="2"/>
</dbReference>
<evidence type="ECO:0000313" key="6">
    <source>
        <dbReference type="EMBL" id="MEE2053241.1"/>
    </source>
</evidence>
<comment type="cofactor">
    <cofactor evidence="1">
        <name>pantetheine 4'-phosphate</name>
        <dbReference type="ChEBI" id="CHEBI:47942"/>
    </cofactor>
</comment>
<dbReference type="InterPro" id="IPR036736">
    <property type="entry name" value="ACP-like_sf"/>
</dbReference>
<dbReference type="Gene3D" id="1.10.1200.10">
    <property type="entry name" value="ACP-like"/>
    <property type="match status" value="2"/>
</dbReference>
<evidence type="ECO:0000256" key="3">
    <source>
        <dbReference type="ARBA" id="ARBA00022553"/>
    </source>
</evidence>
<dbReference type="Pfam" id="PF00501">
    <property type="entry name" value="AMP-binding"/>
    <property type="match status" value="2"/>
</dbReference>
<dbReference type="Gene3D" id="3.30.559.10">
    <property type="entry name" value="Chloramphenicol acetyltransferase-like domain"/>
    <property type="match status" value="2"/>
</dbReference>
<dbReference type="SUPFAM" id="SSF56801">
    <property type="entry name" value="Acetyl-CoA synthetase-like"/>
    <property type="match status" value="2"/>
</dbReference>
<dbReference type="Pfam" id="PF00668">
    <property type="entry name" value="Condensation"/>
    <property type="match status" value="2"/>
</dbReference>
<sequence>MNPASPVDPDPTASPGNEEAVSVDSGPDPFEIKRAPEAEWYPLSPGQTTVWLSTQVSGLHAAYTVPGVYRLTGALDAPALRRAFEALLGRHESLRTAFGVVDGVPRQRPVAGAALDWSFLDAEGAGGCAAGAVEEFTAREFDLPAGRLLRVLLVREGAREHVLAVAAHHIAVDGWSMTVLIDQVLDDYEAYARGGTPTTAAPPIQSKDYAVWRQALLDAGGHDASRDYWRACFEDGVDPLDLPTDRPRPAVRTHAGALAGRTLGAPLLSGLRRICREERTTLFGGLSAVLRVLLARYTGQREAVLGTAAVTRPVPELYDQIGYYLNTVALRGRVRPEAGFRDLLRDVRDALREGLRHHEYPFDRVVREAGAATGTDRDALFDVMVMVGHGWGRPSRIPQGLRVEALGAGNGHSKVDLTFFFEEAPDGLRASVEYSTELFDAGRVERMLDHFAVLLGEAVSHPDRPVEALDLLPERERELVVRGFNRTDTAYDLETTVPRLFEEQAERTPDAVATVDGRRSLTFAELDERANAVAWTLREAHGVGAEDLVALHMERSVDLTAAVLGVLKAGGAYLPISTADPAERVAGILRDSGSRAVLVAGPSAPAGGPPALDVTDPGALSARTDRPPHAAGPGDLAYCIYTSGSTGRPKGVLVEHRSAVNRLLWMADDLGLGADDVILQKTPYSFDVSVWELLLPGIVGAAQVMLRPGGESDPEAIRAAVRGHGVTTLHFVPSMLGHYLDAVEDGFAGVRSCVCSGEELGQDLARRFLDAAAGTGTRLLNYYGPTETAVDVTALAVTDPDRPVTLGRPVPNTRVYVLDERDRPCPVGVTGELCVSGVQVARGYLNRPELTAERFADDPFRPGHRIYRTGDLARWRTDGELVFLGRRDGQVKVRGHRIELGEVERALCDLPGVERAVVLALPGADGNGLLHAYLRAGADCPPEDRVRQALSARLPRYMVPSRYLRVEDVPVTRNGKTDRAALVRAAGAELDTGAHVAASTPVELALEEIWRSLLPVGRLGAADDFFAVGGHSLLALRLASRIERRFGTGVRAADVFTHRTIAAQARLVEGADGGARAGTVAPVSRGGRHVLSHAQERMWFLYMLDPDSTAYHIRTLASLHGPLDAGALRAALADLVARHEPLRVTYDAVDGEPYQRPRTDLPLAFELVDVSGLDRAGAQDAVERAVREDERRPFRLREEPPVRFTLLRLGAVEHRLLTTLHHIAGDGWSLRILERELSALYARRTGAPAEPLPDLPVQYIDYAAAVRDPAHREAVEEDLAYWTRRLAGAPTLDLATDVPDPGARPGRGSVGLTLSAEHGRLLRDLARRSLATPFEVAMAALTLLLSRLGDQSDVVVGYPVANRGGVELEGVVGLFLNTLVLRADLSGDPTFAELLERVGAGVHEGYAHQSAPFELLVERLNPVRRPDRTPVFDVMLNYVGGLREEVRVEGLAVDFDDRLFEIEAKFPLSLYMWDAEQDGDGGAGAGPRIELVYRTDLFSPARARTVLRQFGGLLEQVADRADLPLSAYSLDLPGPGSGRRLLERPLDALARRPVTELVARHAAEAPGRTALAQGDRTLSYGELVRRSEDLARRLASRCPEAGRVVAVTGPRGIGFCVAVLGVLRGGAVLFPLDPHLPPGRREHLLRAARPDLCVHVQDPDPPEDEPRPRAPAGVPVLTVDARTGLTAQETQREESSAAAPPVDPDAPAYLFFTSGTTGAPRGVLGRHASLSHFLDWQSTAFGIGARDRCAQLTGASFDVMLRDTLLALVSGGTTVVPEPADTAGGKAVLTWLARERISVLHAVPTVLQSWLLDAPPLRLPRLRLTFLAGEPLRAALVERYREAFPDAGEIVNLYGPTETTLAKFAYRVPREGPLPPVLPVGSPLPGGQGLVMRGDAVCGVGEPGEIVIRTRFGTFGYLDDPEANAAAFTPNPLRADPGDLLYRTGDIGRYRPDGLLEVLGRADHQVKINGVRVHPSETEHALAGHPQVAACVVVAHRSPQEEYHLVAYTVPDARADRDGLPARLRRHLTGLLPRAMVPAEFVVLDRIPTTPNGKPDRAALPRPRPPEPVRAPDRAPLNGTQLRIRDAWQTALGRPVPGTGTDFFEIGGTSLTLLRLHSLLEEDFPGTFRVAQLFTHPTVAGQARLADPVSVDADPAHTENEVAEHEF</sequence>
<feature type="compositionally biased region" description="Basic and acidic residues" evidence="4">
    <location>
        <begin position="2054"/>
        <end position="2073"/>
    </location>
</feature>
<dbReference type="PANTHER" id="PTHR45527">
    <property type="entry name" value="NONRIBOSOMAL PEPTIDE SYNTHETASE"/>
    <property type="match status" value="1"/>
</dbReference>
<dbReference type="CDD" id="cd05930">
    <property type="entry name" value="A_NRPS"/>
    <property type="match status" value="2"/>
</dbReference>
<dbReference type="InterPro" id="IPR042099">
    <property type="entry name" value="ANL_N_sf"/>
</dbReference>
<dbReference type="Pfam" id="PF00550">
    <property type="entry name" value="PP-binding"/>
    <property type="match status" value="2"/>
</dbReference>
<dbReference type="InterPro" id="IPR020806">
    <property type="entry name" value="PKS_PP-bd"/>
</dbReference>
<gene>
    <name evidence="6" type="ORF">Q8A49_22310</name>
</gene>
<feature type="region of interest" description="Disordered" evidence="4">
    <location>
        <begin position="2047"/>
        <end position="2076"/>
    </location>
</feature>
<keyword evidence="2" id="KW-0596">Phosphopantetheine</keyword>
<evidence type="ECO:0000256" key="2">
    <source>
        <dbReference type="ARBA" id="ARBA00022450"/>
    </source>
</evidence>
<proteinExistence type="predicted"/>
<feature type="region of interest" description="Disordered" evidence="4">
    <location>
        <begin position="1"/>
        <end position="28"/>
    </location>
</feature>
<dbReference type="Proteomes" id="UP001348641">
    <property type="component" value="Unassembled WGS sequence"/>
</dbReference>
<keyword evidence="3" id="KW-0597">Phosphoprotein</keyword>
<dbReference type="InterPro" id="IPR025110">
    <property type="entry name" value="AMP-bd_C"/>
</dbReference>
<evidence type="ECO:0000256" key="1">
    <source>
        <dbReference type="ARBA" id="ARBA00001957"/>
    </source>
</evidence>
<evidence type="ECO:0000259" key="5">
    <source>
        <dbReference type="PROSITE" id="PS50075"/>
    </source>
</evidence>
<dbReference type="InterPro" id="IPR000873">
    <property type="entry name" value="AMP-dep_synth/lig_dom"/>
</dbReference>
<dbReference type="PROSITE" id="PS00012">
    <property type="entry name" value="PHOSPHOPANTETHEINE"/>
    <property type="match status" value="1"/>
</dbReference>
<feature type="domain" description="Carrier" evidence="5">
    <location>
        <begin position="2075"/>
        <end position="2150"/>
    </location>
</feature>
<dbReference type="PROSITE" id="PS50075">
    <property type="entry name" value="CARRIER"/>
    <property type="match status" value="2"/>
</dbReference>
<protein>
    <submittedName>
        <fullName evidence="6">Amino acid adenylation domain-containing protein</fullName>
    </submittedName>
</protein>
<evidence type="ECO:0000256" key="4">
    <source>
        <dbReference type="SAM" id="MobiDB-lite"/>
    </source>
</evidence>
<organism evidence="6 7">
    <name type="scientific">Nocardiopsis tropica</name>
    <dbReference type="NCBI Taxonomy" id="109330"/>
    <lineage>
        <taxon>Bacteria</taxon>
        <taxon>Bacillati</taxon>
        <taxon>Actinomycetota</taxon>
        <taxon>Actinomycetes</taxon>
        <taxon>Streptosporangiales</taxon>
        <taxon>Nocardiopsidaceae</taxon>
        <taxon>Nocardiopsis</taxon>
    </lineage>
</organism>
<dbReference type="Gene3D" id="3.40.50.12780">
    <property type="entry name" value="N-terminal domain of ligase-like"/>
    <property type="match status" value="2"/>
</dbReference>
<feature type="domain" description="Carrier" evidence="5">
    <location>
        <begin position="997"/>
        <end position="1072"/>
    </location>
</feature>
<comment type="caution">
    <text evidence="6">The sequence shown here is derived from an EMBL/GenBank/DDBJ whole genome shotgun (WGS) entry which is preliminary data.</text>
</comment>
<dbReference type="Gene3D" id="3.30.559.30">
    <property type="entry name" value="Nonribosomal peptide synthetase, condensation domain"/>
    <property type="match status" value="2"/>
</dbReference>
<name>A0ABU7KVB0_9ACTN</name>
<dbReference type="SUPFAM" id="SSF52777">
    <property type="entry name" value="CoA-dependent acyltransferases"/>
    <property type="match status" value="4"/>
</dbReference>
<dbReference type="Pfam" id="PF13193">
    <property type="entry name" value="AMP-binding_C"/>
    <property type="match status" value="2"/>
</dbReference>